<dbReference type="InterPro" id="IPR050921">
    <property type="entry name" value="T4SS_GSP_E_ATPase"/>
</dbReference>
<dbReference type="InterPro" id="IPR001482">
    <property type="entry name" value="T2SS/T4SS_dom"/>
</dbReference>
<accession>A0A4R6R8R5</accession>
<dbReference type="NCBIfam" id="TIGR01420">
    <property type="entry name" value="pilT_fam"/>
    <property type="match status" value="1"/>
</dbReference>
<keyword evidence="5" id="KW-1185">Reference proteome</keyword>
<dbReference type="Gene3D" id="3.30.450.90">
    <property type="match status" value="1"/>
</dbReference>
<protein>
    <submittedName>
        <fullName evidence="4">Twitching motility protein PilU</fullName>
    </submittedName>
</protein>
<dbReference type="PANTHER" id="PTHR30486:SF12">
    <property type="entry name" value="TYPE IV PILUS ATPASE PILU"/>
    <property type="match status" value="1"/>
</dbReference>
<dbReference type="GO" id="GO:0005524">
    <property type="term" value="F:ATP binding"/>
    <property type="evidence" value="ECO:0007669"/>
    <property type="project" value="InterPro"/>
</dbReference>
<evidence type="ECO:0000313" key="5">
    <source>
        <dbReference type="Proteomes" id="UP000294593"/>
    </source>
</evidence>
<dbReference type="CDD" id="cd01131">
    <property type="entry name" value="PilT"/>
    <property type="match status" value="1"/>
</dbReference>
<dbReference type="PANTHER" id="PTHR30486">
    <property type="entry name" value="TWITCHING MOTILITY PROTEIN PILT"/>
    <property type="match status" value="1"/>
</dbReference>
<dbReference type="InterPro" id="IPR006321">
    <property type="entry name" value="PilT/PilU"/>
</dbReference>
<reference evidence="4 5" key="1">
    <citation type="submission" date="2019-03" db="EMBL/GenBank/DDBJ databases">
        <title>Genomic Encyclopedia of Type Strains, Phase IV (KMG-IV): sequencing the most valuable type-strain genomes for metagenomic binning, comparative biology and taxonomic classification.</title>
        <authorList>
            <person name="Goeker M."/>
        </authorList>
    </citation>
    <scope>NUCLEOTIDE SEQUENCE [LARGE SCALE GENOMIC DNA]</scope>
    <source>
        <strain evidence="4 5">DSM 11901</strain>
    </source>
</reference>
<evidence type="ECO:0000256" key="1">
    <source>
        <dbReference type="ARBA" id="ARBA00006611"/>
    </source>
</evidence>
<dbReference type="SUPFAM" id="SSF52540">
    <property type="entry name" value="P-loop containing nucleoside triphosphate hydrolases"/>
    <property type="match status" value="1"/>
</dbReference>
<evidence type="ECO:0000256" key="2">
    <source>
        <dbReference type="SAM" id="MobiDB-lite"/>
    </source>
</evidence>
<dbReference type="PROSITE" id="PS00662">
    <property type="entry name" value="T2SP_E"/>
    <property type="match status" value="1"/>
</dbReference>
<comment type="similarity">
    <text evidence="1">Belongs to the GSP E family.</text>
</comment>
<dbReference type="OrthoDB" id="5790493at2"/>
<dbReference type="Proteomes" id="UP000294593">
    <property type="component" value="Unassembled WGS sequence"/>
</dbReference>
<dbReference type="InterPro" id="IPR027417">
    <property type="entry name" value="P-loop_NTPase"/>
</dbReference>
<sequence length="399" mass="43609">MSGGNLERVLRLMAEKKASDVFLSARTPILIKINGQIMQLTDQVLTPSQPRQLLAEMVSPSQMEELDETGELNLGLTIPGVAIFRLSAFKQRGSVAAVFRHIPSDIPALDTLNVPPVLKELILQKRGLILLAGATGTGKSTTLASMLEYRNQHMTGHILTIEDPLEFLFVNKKSIVNQREVGRDTQSLQVGLKNALRQAPDCILIGEIRDRETMTAALSYALSGHLVLSTLHANNSYHALGRILSFYTPEARPALLNDLASGLKAIVSQRLLKAQAGPNAGGRIPAVEVLLNTQLVSEMIERGDISAVKEALEKSMAEGSQSYEQDIARLINEGIVSRDEGLLHADSPTNLMWRLQNDNSQQTKLIQKPEEQDHGPSFTEITLDVTPDEPATGFGATRF</sequence>
<dbReference type="AlphaFoldDB" id="A0A4R6R8R5"/>
<dbReference type="Pfam" id="PF00437">
    <property type="entry name" value="T2SSE"/>
    <property type="match status" value="1"/>
</dbReference>
<feature type="domain" description="Bacterial type II secretion system protein E" evidence="3">
    <location>
        <begin position="196"/>
        <end position="210"/>
    </location>
</feature>
<feature type="region of interest" description="Disordered" evidence="2">
    <location>
        <begin position="366"/>
        <end position="399"/>
    </location>
</feature>
<name>A0A4R6R8R5_9BURK</name>
<dbReference type="Gene3D" id="3.40.50.300">
    <property type="entry name" value="P-loop containing nucleotide triphosphate hydrolases"/>
    <property type="match status" value="1"/>
</dbReference>
<dbReference type="GO" id="GO:0016887">
    <property type="term" value="F:ATP hydrolysis activity"/>
    <property type="evidence" value="ECO:0007669"/>
    <property type="project" value="InterPro"/>
</dbReference>
<evidence type="ECO:0000259" key="3">
    <source>
        <dbReference type="PROSITE" id="PS00662"/>
    </source>
</evidence>
<dbReference type="RefSeq" id="WP_133609547.1">
    <property type="nucleotide sequence ID" value="NZ_SNXW01000006.1"/>
</dbReference>
<dbReference type="EMBL" id="SNXW01000006">
    <property type="protein sequence ID" value="TDP82284.1"/>
    <property type="molecule type" value="Genomic_DNA"/>
</dbReference>
<proteinExistence type="inferred from homology"/>
<gene>
    <name evidence="4" type="ORF">EV672_106247</name>
</gene>
<evidence type="ECO:0000313" key="4">
    <source>
        <dbReference type="EMBL" id="TDP82284.1"/>
    </source>
</evidence>
<comment type="caution">
    <text evidence="4">The sequence shown here is derived from an EMBL/GenBank/DDBJ whole genome shotgun (WGS) entry which is preliminary data.</text>
</comment>
<organism evidence="4 5">
    <name type="scientific">Aquabacterium commune</name>
    <dbReference type="NCBI Taxonomy" id="70586"/>
    <lineage>
        <taxon>Bacteria</taxon>
        <taxon>Pseudomonadati</taxon>
        <taxon>Pseudomonadota</taxon>
        <taxon>Betaproteobacteria</taxon>
        <taxon>Burkholderiales</taxon>
        <taxon>Aquabacterium</taxon>
    </lineage>
</organism>